<organism evidence="2 3">
    <name type="scientific">Paxillus rubicundulus Ve08.2h10</name>
    <dbReference type="NCBI Taxonomy" id="930991"/>
    <lineage>
        <taxon>Eukaryota</taxon>
        <taxon>Fungi</taxon>
        <taxon>Dikarya</taxon>
        <taxon>Basidiomycota</taxon>
        <taxon>Agaricomycotina</taxon>
        <taxon>Agaricomycetes</taxon>
        <taxon>Agaricomycetidae</taxon>
        <taxon>Boletales</taxon>
        <taxon>Paxilineae</taxon>
        <taxon>Paxillaceae</taxon>
        <taxon>Paxillus</taxon>
    </lineage>
</organism>
<sequence>MGGRRRSTLAKSENGERSYSLFRCSKAPSRSQSGTMMTSPPHSFRQTSTGVTEKTVTNLNARFTDDPEDATHAGGCCACRLW</sequence>
<dbReference type="InParanoid" id="A0A0D0E2K1"/>
<evidence type="ECO:0000256" key="1">
    <source>
        <dbReference type="SAM" id="MobiDB-lite"/>
    </source>
</evidence>
<feature type="compositionally biased region" description="Polar residues" evidence="1">
    <location>
        <begin position="28"/>
        <end position="51"/>
    </location>
</feature>
<dbReference type="Proteomes" id="UP000054538">
    <property type="component" value="Unassembled WGS sequence"/>
</dbReference>
<evidence type="ECO:0000313" key="3">
    <source>
        <dbReference type="Proteomes" id="UP000054538"/>
    </source>
</evidence>
<reference evidence="2 3" key="1">
    <citation type="submission" date="2014-04" db="EMBL/GenBank/DDBJ databases">
        <authorList>
            <consortium name="DOE Joint Genome Institute"/>
            <person name="Kuo A."/>
            <person name="Kohler A."/>
            <person name="Jargeat P."/>
            <person name="Nagy L.G."/>
            <person name="Floudas D."/>
            <person name="Copeland A."/>
            <person name="Barry K.W."/>
            <person name="Cichocki N."/>
            <person name="Veneault-Fourrey C."/>
            <person name="LaButti K."/>
            <person name="Lindquist E.A."/>
            <person name="Lipzen A."/>
            <person name="Lundell T."/>
            <person name="Morin E."/>
            <person name="Murat C."/>
            <person name="Sun H."/>
            <person name="Tunlid A."/>
            <person name="Henrissat B."/>
            <person name="Grigoriev I.V."/>
            <person name="Hibbett D.S."/>
            <person name="Martin F."/>
            <person name="Nordberg H.P."/>
            <person name="Cantor M.N."/>
            <person name="Hua S.X."/>
        </authorList>
    </citation>
    <scope>NUCLEOTIDE SEQUENCE [LARGE SCALE GENOMIC DNA]</scope>
    <source>
        <strain evidence="2 3">Ve08.2h10</strain>
    </source>
</reference>
<dbReference type="EMBL" id="KN825080">
    <property type="protein sequence ID" value="KIK94854.1"/>
    <property type="molecule type" value="Genomic_DNA"/>
</dbReference>
<evidence type="ECO:0000313" key="2">
    <source>
        <dbReference type="EMBL" id="KIK94854.1"/>
    </source>
</evidence>
<keyword evidence="3" id="KW-1185">Reference proteome</keyword>
<dbReference type="AlphaFoldDB" id="A0A0D0E2K1"/>
<gene>
    <name evidence="2" type="ORF">PAXRUDRAFT_827594</name>
</gene>
<feature type="region of interest" description="Disordered" evidence="1">
    <location>
        <begin position="1"/>
        <end position="51"/>
    </location>
</feature>
<accession>A0A0D0E2K1</accession>
<reference evidence="3" key="2">
    <citation type="submission" date="2015-01" db="EMBL/GenBank/DDBJ databases">
        <title>Evolutionary Origins and Diversification of the Mycorrhizal Mutualists.</title>
        <authorList>
            <consortium name="DOE Joint Genome Institute"/>
            <consortium name="Mycorrhizal Genomics Consortium"/>
            <person name="Kohler A."/>
            <person name="Kuo A."/>
            <person name="Nagy L.G."/>
            <person name="Floudas D."/>
            <person name="Copeland A."/>
            <person name="Barry K.W."/>
            <person name="Cichocki N."/>
            <person name="Veneault-Fourrey C."/>
            <person name="LaButti K."/>
            <person name="Lindquist E.A."/>
            <person name="Lipzen A."/>
            <person name="Lundell T."/>
            <person name="Morin E."/>
            <person name="Murat C."/>
            <person name="Riley R."/>
            <person name="Ohm R."/>
            <person name="Sun H."/>
            <person name="Tunlid A."/>
            <person name="Henrissat B."/>
            <person name="Grigoriev I.V."/>
            <person name="Hibbett D.S."/>
            <person name="Martin F."/>
        </authorList>
    </citation>
    <scope>NUCLEOTIDE SEQUENCE [LARGE SCALE GENOMIC DNA]</scope>
    <source>
        <strain evidence="3">Ve08.2h10</strain>
    </source>
</reference>
<dbReference type="HOGENOM" id="CLU_2558952_0_0_1"/>
<protein>
    <submittedName>
        <fullName evidence="2">Uncharacterized protein</fullName>
    </submittedName>
</protein>
<name>A0A0D0E2K1_9AGAM</name>
<proteinExistence type="predicted"/>